<dbReference type="PANTHER" id="PTHR24027:SF419">
    <property type="entry name" value="CADHERIN-17"/>
    <property type="match status" value="1"/>
</dbReference>
<feature type="domain" description="Cadherin" evidence="12">
    <location>
        <begin position="557"/>
        <end position="664"/>
    </location>
</feature>
<dbReference type="CDD" id="cd11304">
    <property type="entry name" value="Cadherin_repeat"/>
    <property type="match status" value="6"/>
</dbReference>
<evidence type="ECO:0000256" key="11">
    <source>
        <dbReference type="SAM" id="Phobius"/>
    </source>
</evidence>
<protein>
    <submittedName>
        <fullName evidence="13">Cadherin-17 Intestinal peptide-associated transporter HPT-1</fullName>
    </submittedName>
</protein>
<keyword evidence="14" id="KW-1185">Reference proteome</keyword>
<name>A0A5C6PIC9_9TELE</name>
<feature type="transmembrane region" description="Helical" evidence="11">
    <location>
        <begin position="873"/>
        <end position="898"/>
    </location>
</feature>
<dbReference type="FunFam" id="2.60.40.60:FF:000011">
    <property type="entry name" value="Cadherin 1"/>
    <property type="match status" value="1"/>
</dbReference>
<dbReference type="GO" id="GO:0016339">
    <property type="term" value="P:calcium-dependent cell-cell adhesion via plasma membrane cell adhesion molecules"/>
    <property type="evidence" value="ECO:0007669"/>
    <property type="project" value="TreeGrafter"/>
</dbReference>
<dbReference type="GO" id="GO:0016477">
    <property type="term" value="P:cell migration"/>
    <property type="evidence" value="ECO:0007669"/>
    <property type="project" value="TreeGrafter"/>
</dbReference>
<proteinExistence type="predicted"/>
<evidence type="ECO:0000256" key="9">
    <source>
        <dbReference type="ARBA" id="ARBA00023180"/>
    </source>
</evidence>
<feature type="domain" description="Cadherin" evidence="12">
    <location>
        <begin position="86"/>
        <end position="174"/>
    </location>
</feature>
<dbReference type="PANTHER" id="PTHR24027">
    <property type="entry name" value="CADHERIN-23"/>
    <property type="match status" value="1"/>
</dbReference>
<keyword evidence="6" id="KW-0130">Cell adhesion</keyword>
<dbReference type="GO" id="GO:0044331">
    <property type="term" value="P:cell-cell adhesion mediated by cadherin"/>
    <property type="evidence" value="ECO:0007669"/>
    <property type="project" value="TreeGrafter"/>
</dbReference>
<dbReference type="Gene3D" id="2.60.40.60">
    <property type="entry name" value="Cadherins"/>
    <property type="match status" value="7"/>
</dbReference>
<evidence type="ECO:0000256" key="3">
    <source>
        <dbReference type="ARBA" id="ARBA00022692"/>
    </source>
</evidence>
<dbReference type="GO" id="GO:0008013">
    <property type="term" value="F:beta-catenin binding"/>
    <property type="evidence" value="ECO:0007669"/>
    <property type="project" value="TreeGrafter"/>
</dbReference>
<evidence type="ECO:0000256" key="10">
    <source>
        <dbReference type="PROSITE-ProRule" id="PRU00043"/>
    </source>
</evidence>
<evidence type="ECO:0000259" key="12">
    <source>
        <dbReference type="PROSITE" id="PS50268"/>
    </source>
</evidence>
<keyword evidence="8 11" id="KW-0472">Membrane</keyword>
<keyword evidence="3 11" id="KW-0812">Transmembrane</keyword>
<dbReference type="GO" id="GO:0045296">
    <property type="term" value="F:cadherin binding"/>
    <property type="evidence" value="ECO:0007669"/>
    <property type="project" value="TreeGrafter"/>
</dbReference>
<dbReference type="FunFam" id="2.60.40.60:FF:000020">
    <property type="entry name" value="Dachsous cadherin-related 1b"/>
    <property type="match status" value="1"/>
</dbReference>
<feature type="domain" description="Cadherin" evidence="12">
    <location>
        <begin position="665"/>
        <end position="765"/>
    </location>
</feature>
<dbReference type="GO" id="GO:0000902">
    <property type="term" value="P:cell morphogenesis"/>
    <property type="evidence" value="ECO:0007669"/>
    <property type="project" value="TreeGrafter"/>
</dbReference>
<dbReference type="Proteomes" id="UP000324091">
    <property type="component" value="Chromosome 10"/>
</dbReference>
<dbReference type="GO" id="GO:0005509">
    <property type="term" value="F:calcium ion binding"/>
    <property type="evidence" value="ECO:0007669"/>
    <property type="project" value="UniProtKB-UniRule"/>
</dbReference>
<keyword evidence="7 11" id="KW-1133">Transmembrane helix</keyword>
<dbReference type="Pfam" id="PF00028">
    <property type="entry name" value="Cadherin"/>
    <property type="match status" value="4"/>
</dbReference>
<evidence type="ECO:0000256" key="8">
    <source>
        <dbReference type="ARBA" id="ARBA00023136"/>
    </source>
</evidence>
<dbReference type="FunFam" id="2.60.40.60:FF:000019">
    <property type="entry name" value="Cadherin 2"/>
    <property type="match status" value="1"/>
</dbReference>
<dbReference type="GO" id="GO:0060027">
    <property type="term" value="P:convergent extension involved in gastrulation"/>
    <property type="evidence" value="ECO:0007669"/>
    <property type="project" value="UniProtKB-ARBA"/>
</dbReference>
<accession>A0A5C6PIC9</accession>
<dbReference type="SUPFAM" id="SSF49313">
    <property type="entry name" value="Cadherin-like"/>
    <property type="match status" value="7"/>
</dbReference>
<evidence type="ECO:0000256" key="7">
    <source>
        <dbReference type="ARBA" id="ARBA00022989"/>
    </source>
</evidence>
<organism evidence="13 14">
    <name type="scientific">Takifugu flavidus</name>
    <name type="common">sansaifugu</name>
    <dbReference type="NCBI Taxonomy" id="433684"/>
    <lineage>
        <taxon>Eukaryota</taxon>
        <taxon>Metazoa</taxon>
        <taxon>Chordata</taxon>
        <taxon>Craniata</taxon>
        <taxon>Vertebrata</taxon>
        <taxon>Euteleostomi</taxon>
        <taxon>Actinopterygii</taxon>
        <taxon>Neopterygii</taxon>
        <taxon>Teleostei</taxon>
        <taxon>Neoteleostei</taxon>
        <taxon>Acanthomorphata</taxon>
        <taxon>Eupercaria</taxon>
        <taxon>Tetraodontiformes</taxon>
        <taxon>Tetradontoidea</taxon>
        <taxon>Tetraodontidae</taxon>
        <taxon>Takifugu</taxon>
    </lineage>
</organism>
<evidence type="ECO:0000313" key="13">
    <source>
        <dbReference type="EMBL" id="TWW79243.1"/>
    </source>
</evidence>
<gene>
    <name evidence="13" type="ORF">D4764_10G0002730</name>
</gene>
<feature type="domain" description="Cadherin" evidence="12">
    <location>
        <begin position="372"/>
        <end position="441"/>
    </location>
</feature>
<keyword evidence="5 10" id="KW-0106">Calcium</keyword>
<feature type="domain" description="Cadherin" evidence="12">
    <location>
        <begin position="175"/>
        <end position="347"/>
    </location>
</feature>
<dbReference type="PROSITE" id="PS50268">
    <property type="entry name" value="CADHERIN_2"/>
    <property type="match status" value="6"/>
</dbReference>
<evidence type="ECO:0000256" key="2">
    <source>
        <dbReference type="ARBA" id="ARBA00022475"/>
    </source>
</evidence>
<evidence type="ECO:0000256" key="6">
    <source>
        <dbReference type="ARBA" id="ARBA00022889"/>
    </source>
</evidence>
<dbReference type="PRINTS" id="PR00205">
    <property type="entry name" value="CADHERIN"/>
</dbReference>
<dbReference type="GO" id="GO:0034332">
    <property type="term" value="P:adherens junction organization"/>
    <property type="evidence" value="ECO:0007669"/>
    <property type="project" value="TreeGrafter"/>
</dbReference>
<dbReference type="GO" id="GO:0005912">
    <property type="term" value="C:adherens junction"/>
    <property type="evidence" value="ECO:0007669"/>
    <property type="project" value="TreeGrafter"/>
</dbReference>
<dbReference type="FunFam" id="2.60.40.60:FF:000163">
    <property type="entry name" value="Cadherin 17"/>
    <property type="match status" value="1"/>
</dbReference>
<dbReference type="InterPro" id="IPR020894">
    <property type="entry name" value="Cadherin_CS"/>
</dbReference>
<keyword evidence="4" id="KW-0677">Repeat</keyword>
<dbReference type="GO" id="GO:0007156">
    <property type="term" value="P:homophilic cell adhesion via plasma membrane adhesion molecules"/>
    <property type="evidence" value="ECO:0007669"/>
    <property type="project" value="InterPro"/>
</dbReference>
<dbReference type="AlphaFoldDB" id="A0A5C6PIC9"/>
<dbReference type="EMBL" id="RHFK02000002">
    <property type="protein sequence ID" value="TWW79243.1"/>
    <property type="molecule type" value="Genomic_DNA"/>
</dbReference>
<sequence>MAEAGACPSGHWPRRHEGRVIRQSLDRHKLLKFYHLTALLSDSIDLSKTEIMSPVLHLFLLPLLFCIAGGEELDEKKGPFTDTHLDVAEGTPVPYPLYQFLVTNPVDRFRISAEGGGEFRISSDGWLYLERPLDWSREDHYVMMIEALHEDTVVDGPISVTVNVLDINNNAPYFNQSVYTAWVREKSPAGSPVSRVFAMDQDDPTSPNADLYYSLVSQIPNKQNVAFFQINHQTGEISTTEQGEEMLKAREGIQFNRGEEKTVETLRNKFNSYCPVQNVPYDQNPFYTCVERAELRRRNVDPLSDPDYTLMVRVQDLGGMSDTALSGNARVQIVVQENLWVNPGPVFVREHMTATYPVVITKVQSNEAGAIYTLTQKERELKFPFQITEDGEIQLTEELDREDKNMYILVVQATDPHGNNVDPPMEIVILVEDVNDNAPQCEHEESIFEVQEQEPIGSMVGQLLVHDADEEGTLNAQLNYTILSQHPDTSPKSFSIDTTSGNIQALRILQRTEQKLYSLKVRVSDPDFSVDCNVLIKVIDVNNELPVFEKADYGSHTVAEDAPVGHTLLTITATDNDEPDSGSSTIYFNISSGNDDGFFTVETNGSGVGHVVIAKPLDFEVSPSLRLQIDARNPEPLMKGLEYGSKSSAFVLVSLTDVDEVPEFSSHVLDVTVPENITKGSVLLTVEAADPEGKEISFKLDGDTWGWLEIDAATGEIRTKGELDRETVETFEVTVTAFEKDNPTMSSERVVNVRLLDVNDNFPKLVESKVFICVKKPEPVVLTATDKDNAPFSQPFTFSLANGRKSPNWELTSIDGSTAQLTLKKIPISDLTITLPITIKDHAGLGVTQGLSVRVCNCTELGYCYMAPESRGYMGMGPTVGILVGILLFCGVLFVIVIKRIKKGKKKQDAAAADEETKVIL</sequence>
<dbReference type="InterPro" id="IPR015919">
    <property type="entry name" value="Cadherin-like_sf"/>
</dbReference>
<dbReference type="PROSITE" id="PS00232">
    <property type="entry name" value="CADHERIN_1"/>
    <property type="match status" value="2"/>
</dbReference>
<dbReference type="GO" id="GO:0007043">
    <property type="term" value="P:cell-cell junction assembly"/>
    <property type="evidence" value="ECO:0007669"/>
    <property type="project" value="TreeGrafter"/>
</dbReference>
<comment type="caution">
    <text evidence="13">The sequence shown here is derived from an EMBL/GenBank/DDBJ whole genome shotgun (WGS) entry which is preliminary data.</text>
</comment>
<comment type="subcellular location">
    <subcellularLocation>
        <location evidence="1">Cell membrane</location>
    </subcellularLocation>
</comment>
<evidence type="ECO:0000256" key="5">
    <source>
        <dbReference type="ARBA" id="ARBA00022837"/>
    </source>
</evidence>
<reference evidence="13 14" key="1">
    <citation type="submission" date="2019-04" db="EMBL/GenBank/DDBJ databases">
        <title>Chromosome genome assembly for Takifugu flavidus.</title>
        <authorList>
            <person name="Xiao S."/>
        </authorList>
    </citation>
    <scope>NUCLEOTIDE SEQUENCE [LARGE SCALE GENOMIC DNA]</scope>
    <source>
        <strain evidence="13">HTHZ2018</strain>
        <tissue evidence="13">Muscle</tissue>
    </source>
</reference>
<dbReference type="SMART" id="SM00112">
    <property type="entry name" value="CA"/>
    <property type="match status" value="5"/>
</dbReference>
<dbReference type="InterPro" id="IPR002126">
    <property type="entry name" value="Cadherin-like_dom"/>
</dbReference>
<evidence type="ECO:0000256" key="1">
    <source>
        <dbReference type="ARBA" id="ARBA00004236"/>
    </source>
</evidence>
<dbReference type="InterPro" id="IPR039808">
    <property type="entry name" value="Cadherin"/>
</dbReference>
<evidence type="ECO:0000256" key="4">
    <source>
        <dbReference type="ARBA" id="ARBA00022737"/>
    </source>
</evidence>
<evidence type="ECO:0000313" key="14">
    <source>
        <dbReference type="Proteomes" id="UP000324091"/>
    </source>
</evidence>
<keyword evidence="9" id="KW-0325">Glycoprotein</keyword>
<feature type="domain" description="Cadherin" evidence="12">
    <location>
        <begin position="442"/>
        <end position="548"/>
    </location>
</feature>
<dbReference type="GO" id="GO:0016342">
    <property type="term" value="C:catenin complex"/>
    <property type="evidence" value="ECO:0007669"/>
    <property type="project" value="TreeGrafter"/>
</dbReference>
<keyword evidence="2" id="KW-1003">Cell membrane</keyword>